<sequence>MTHSSASHNEILVGIDPREVSVPVLAWAADEAVRRGLPLRLLLSIPPMHDTQHVDTTPQYMSLRAQGEKALATAVDTVRTLRPDLPVTTQLLDGMPAAVLRRQASAHARLVVVGSRRLSRPEEILSAGSVIVPLSAQAECPVVVVREAEHTAHHPGRLVVGVDGSEPSQAALEFAFEEASLRGAAVQAVWVWQRPVIAFGDHQAALDERSRLLDEALSVWTRKYPDVPVTGEVLRGHPVERLAQASEDALAVVVGRRGRGGYTGMRLGSVVHGLLHRAHCPVITVP</sequence>
<reference evidence="5 6" key="1">
    <citation type="submission" date="2018-12" db="EMBL/GenBank/DDBJ databases">
        <title>Complete genome sequence of Streptomyces ficellus NRRL8067, the producer of ficellomycin, feldamycin and nojirimycin.</title>
        <authorList>
            <person name="Zhang H."/>
            <person name="Yue R."/>
            <person name="Liu Y."/>
            <person name="Li M."/>
            <person name="Mu H."/>
            <person name="Zhang J."/>
        </authorList>
    </citation>
    <scope>NUCLEOTIDE SEQUENCE [LARGE SCALE GENOMIC DNA]</scope>
    <source>
        <strain evidence="5 6">NRRL 8067</strain>
    </source>
</reference>
<dbReference type="Gene3D" id="3.40.50.620">
    <property type="entry name" value="HUPs"/>
    <property type="match status" value="2"/>
</dbReference>
<evidence type="ECO:0000256" key="1">
    <source>
        <dbReference type="ARBA" id="ARBA00008791"/>
    </source>
</evidence>
<dbReference type="InterPro" id="IPR006016">
    <property type="entry name" value="UspA"/>
</dbReference>
<dbReference type="AlphaFoldDB" id="A0A6I6FIM0"/>
<evidence type="ECO:0000259" key="4">
    <source>
        <dbReference type="Pfam" id="PF00582"/>
    </source>
</evidence>
<dbReference type="EMBL" id="CP034279">
    <property type="protein sequence ID" value="QGV77348.1"/>
    <property type="molecule type" value="Genomic_DNA"/>
</dbReference>
<dbReference type="OrthoDB" id="3404132at2"/>
<comment type="similarity">
    <text evidence="1">Belongs to the universal stress protein A family.</text>
</comment>
<gene>
    <name evidence="5" type="ORF">EIZ62_03080</name>
</gene>
<name>A0A6I6FIM0_9ACTN</name>
<dbReference type="GO" id="GO:0005524">
    <property type="term" value="F:ATP binding"/>
    <property type="evidence" value="ECO:0007669"/>
    <property type="project" value="UniProtKB-KW"/>
</dbReference>
<dbReference type="KEGG" id="sfic:EIZ62_03080"/>
<dbReference type="SUPFAM" id="SSF52402">
    <property type="entry name" value="Adenine nucleotide alpha hydrolases-like"/>
    <property type="match status" value="2"/>
</dbReference>
<keyword evidence="6" id="KW-1185">Reference proteome</keyword>
<feature type="domain" description="UspA" evidence="4">
    <location>
        <begin position="157"/>
        <end position="286"/>
    </location>
</feature>
<accession>A0A6I6FIM0</accession>
<dbReference type="PANTHER" id="PTHR46268">
    <property type="entry name" value="STRESS RESPONSE PROTEIN NHAX"/>
    <property type="match status" value="1"/>
</dbReference>
<protein>
    <submittedName>
        <fullName evidence="5">Universal stress protein</fullName>
    </submittedName>
</protein>
<dbReference type="RefSeq" id="WP_156691167.1">
    <property type="nucleotide sequence ID" value="NZ_CP034279.1"/>
</dbReference>
<dbReference type="PANTHER" id="PTHR46268:SF27">
    <property type="entry name" value="UNIVERSAL STRESS PROTEIN RV2623"/>
    <property type="match status" value="1"/>
</dbReference>
<feature type="domain" description="UspA" evidence="4">
    <location>
        <begin position="10"/>
        <end position="146"/>
    </location>
</feature>
<dbReference type="InterPro" id="IPR006015">
    <property type="entry name" value="Universal_stress_UspA"/>
</dbReference>
<dbReference type="InterPro" id="IPR014729">
    <property type="entry name" value="Rossmann-like_a/b/a_fold"/>
</dbReference>
<evidence type="ECO:0000256" key="2">
    <source>
        <dbReference type="ARBA" id="ARBA00022741"/>
    </source>
</evidence>
<dbReference type="Pfam" id="PF00582">
    <property type="entry name" value="Usp"/>
    <property type="match status" value="2"/>
</dbReference>
<dbReference type="CDD" id="cd00293">
    <property type="entry name" value="USP-like"/>
    <property type="match status" value="1"/>
</dbReference>
<evidence type="ECO:0000313" key="6">
    <source>
        <dbReference type="Proteomes" id="UP000422572"/>
    </source>
</evidence>
<evidence type="ECO:0000256" key="3">
    <source>
        <dbReference type="ARBA" id="ARBA00022840"/>
    </source>
</evidence>
<dbReference type="PRINTS" id="PR01438">
    <property type="entry name" value="UNVRSLSTRESS"/>
</dbReference>
<organism evidence="5 6">
    <name type="scientific">Streptomyces ficellus</name>
    <dbReference type="NCBI Taxonomy" id="1977088"/>
    <lineage>
        <taxon>Bacteria</taxon>
        <taxon>Bacillati</taxon>
        <taxon>Actinomycetota</taxon>
        <taxon>Actinomycetes</taxon>
        <taxon>Kitasatosporales</taxon>
        <taxon>Streptomycetaceae</taxon>
        <taxon>Streptomyces</taxon>
    </lineage>
</organism>
<keyword evidence="2" id="KW-0547">Nucleotide-binding</keyword>
<proteinExistence type="inferred from homology"/>
<evidence type="ECO:0000313" key="5">
    <source>
        <dbReference type="EMBL" id="QGV77348.1"/>
    </source>
</evidence>
<dbReference type="Proteomes" id="UP000422572">
    <property type="component" value="Chromosome"/>
</dbReference>
<keyword evidence="3" id="KW-0067">ATP-binding</keyword>